<geneLocation type="plastid" evidence="9"/>
<proteinExistence type="inferred from homology"/>
<comment type="function">
    <text evidence="1">One of two assembly initiator proteins, it binds directly to the 5'-end of the 23S rRNA, where it nucleates assembly of the 50S subunit.</text>
</comment>
<evidence type="ECO:0000256" key="6">
    <source>
        <dbReference type="ARBA" id="ARBA00035361"/>
    </source>
</evidence>
<dbReference type="Gene3D" id="2.30.30.30">
    <property type="match status" value="1"/>
</dbReference>
<protein>
    <recommendedName>
        <fullName evidence="5">Large ribosomal subunit protein uL24c</fullName>
    </recommendedName>
    <alternativeName>
        <fullName evidence="6">50S ribosomal protein L24, chloroplastic</fullName>
    </alternativeName>
</protein>
<dbReference type="InterPro" id="IPR057264">
    <property type="entry name" value="Ribosomal_uL24_C"/>
</dbReference>
<dbReference type="RefSeq" id="YP_009297312.1">
    <property type="nucleotide sequence ID" value="NC_031175.1"/>
</dbReference>
<accession>A0A1C9CE52</accession>
<dbReference type="InterPro" id="IPR005825">
    <property type="entry name" value="Ribosomal_uL24_CS"/>
</dbReference>
<dbReference type="InterPro" id="IPR003256">
    <property type="entry name" value="Ribosomal_uL24"/>
</dbReference>
<dbReference type="HAMAP" id="MF_01326_B">
    <property type="entry name" value="Ribosomal_uL24_B"/>
    <property type="match status" value="1"/>
</dbReference>
<dbReference type="InterPro" id="IPR041988">
    <property type="entry name" value="Ribosomal_uL24_KOW"/>
</dbReference>
<dbReference type="GO" id="GO:0005840">
    <property type="term" value="C:ribosome"/>
    <property type="evidence" value="ECO:0007669"/>
    <property type="project" value="UniProtKB-KW"/>
</dbReference>
<comment type="similarity">
    <text evidence="2 7">Belongs to the universal ribosomal protein uL24 family.</text>
</comment>
<dbReference type="GeneID" id="29073793"/>
<dbReference type="Pfam" id="PF00467">
    <property type="entry name" value="KOW"/>
    <property type="match status" value="1"/>
</dbReference>
<dbReference type="SUPFAM" id="SSF50104">
    <property type="entry name" value="Translation proteins SH3-like domain"/>
    <property type="match status" value="1"/>
</dbReference>
<dbReference type="NCBIfam" id="TIGR01079">
    <property type="entry name" value="rplX_bact"/>
    <property type="match status" value="1"/>
</dbReference>
<keyword evidence="9" id="KW-0934">Plastid</keyword>
<dbReference type="GO" id="GO:0003723">
    <property type="term" value="F:RNA binding"/>
    <property type="evidence" value="ECO:0007669"/>
    <property type="project" value="InterPro"/>
</dbReference>
<reference evidence="9" key="1">
    <citation type="journal article" date="2016" name="BMC Biol.">
        <title>Parallel evolution of highly conserved plastid genome architecture in red seaweeds and seed plants.</title>
        <authorList>
            <person name="Lee J."/>
            <person name="Cho C.H."/>
            <person name="Park S.I."/>
            <person name="Choi J.W."/>
            <person name="Song H.S."/>
            <person name="West J.A."/>
            <person name="Bhattacharya D."/>
            <person name="Yoon H.S."/>
        </authorList>
    </citation>
    <scope>NUCLEOTIDE SEQUENCE</scope>
</reference>
<dbReference type="PANTHER" id="PTHR12903">
    <property type="entry name" value="MITOCHONDRIAL RIBOSOMAL PROTEIN L24"/>
    <property type="match status" value="1"/>
</dbReference>
<evidence type="ECO:0000256" key="5">
    <source>
        <dbReference type="ARBA" id="ARBA00035282"/>
    </source>
</evidence>
<dbReference type="Pfam" id="PF17136">
    <property type="entry name" value="ribosomal_L24"/>
    <property type="match status" value="1"/>
</dbReference>
<keyword evidence="3 7" id="KW-0689">Ribosomal protein</keyword>
<dbReference type="InterPro" id="IPR008991">
    <property type="entry name" value="Translation_prot_SH3-like_sf"/>
</dbReference>
<name>A0A1C9CE52_PORSO</name>
<gene>
    <name evidence="9" type="primary">rpl24</name>
    <name evidence="9" type="ORF">Psor_180</name>
</gene>
<evidence type="ECO:0000256" key="3">
    <source>
        <dbReference type="ARBA" id="ARBA00022980"/>
    </source>
</evidence>
<keyword evidence="4 7" id="KW-0687">Ribonucleoprotein</keyword>
<evidence type="ECO:0000256" key="1">
    <source>
        <dbReference type="ARBA" id="ARBA00004072"/>
    </source>
</evidence>
<sequence length="115" mass="13245">MINKNNNRVYKMHVKVGDQVSVIAGKDKGKTGEVTKIFKKKHQIIVQGINLKIKHIKPSRENESGQIQQKEFPIDSSNVMLYSNKSKISSKVEIFIEENTGQKLRRLKKNQEILK</sequence>
<evidence type="ECO:0000313" key="9">
    <source>
        <dbReference type="EMBL" id="AOM66655.1"/>
    </source>
</evidence>
<evidence type="ECO:0000256" key="7">
    <source>
        <dbReference type="RuleBase" id="RU003477"/>
    </source>
</evidence>
<organism evidence="9">
    <name type="scientific">Porphyridium sordidum</name>
    <name type="common">Red alga</name>
    <dbReference type="NCBI Taxonomy" id="28024"/>
    <lineage>
        <taxon>Eukaryota</taxon>
        <taxon>Rhodophyta</taxon>
        <taxon>Bangiophyceae</taxon>
        <taxon>Porphyridiales</taxon>
        <taxon>Porphyridiaceae</taxon>
        <taxon>Porphyridium</taxon>
    </lineage>
</organism>
<dbReference type="GO" id="GO:1990904">
    <property type="term" value="C:ribonucleoprotein complex"/>
    <property type="evidence" value="ECO:0007669"/>
    <property type="project" value="UniProtKB-KW"/>
</dbReference>
<evidence type="ECO:0000256" key="2">
    <source>
        <dbReference type="ARBA" id="ARBA00010618"/>
    </source>
</evidence>
<dbReference type="InterPro" id="IPR014722">
    <property type="entry name" value="Rib_uL2_dom2"/>
</dbReference>
<evidence type="ECO:0000259" key="8">
    <source>
        <dbReference type="SMART" id="SM00739"/>
    </source>
</evidence>
<dbReference type="InterPro" id="IPR005824">
    <property type="entry name" value="KOW"/>
</dbReference>
<evidence type="ECO:0000256" key="4">
    <source>
        <dbReference type="ARBA" id="ARBA00023274"/>
    </source>
</evidence>
<feature type="domain" description="KOW" evidence="8">
    <location>
        <begin position="13"/>
        <end position="40"/>
    </location>
</feature>
<dbReference type="AlphaFoldDB" id="A0A1C9CE52"/>
<dbReference type="GO" id="GO:0003735">
    <property type="term" value="F:structural constituent of ribosome"/>
    <property type="evidence" value="ECO:0007669"/>
    <property type="project" value="InterPro"/>
</dbReference>
<dbReference type="EMBL" id="KX284720">
    <property type="protein sequence ID" value="AOM66655.1"/>
    <property type="molecule type" value="Genomic_DNA"/>
</dbReference>
<dbReference type="CDD" id="cd06089">
    <property type="entry name" value="KOW_RPL26"/>
    <property type="match status" value="1"/>
</dbReference>
<dbReference type="SMART" id="SM00739">
    <property type="entry name" value="KOW"/>
    <property type="match status" value="1"/>
</dbReference>
<dbReference type="GO" id="GO:0006412">
    <property type="term" value="P:translation"/>
    <property type="evidence" value="ECO:0007669"/>
    <property type="project" value="InterPro"/>
</dbReference>
<dbReference type="PROSITE" id="PS01108">
    <property type="entry name" value="RIBOSOMAL_L24"/>
    <property type="match status" value="1"/>
</dbReference>